<dbReference type="PANTHER" id="PTHR18937">
    <property type="entry name" value="STRUCTURAL MAINTENANCE OF CHROMOSOMES SMC FAMILY MEMBER"/>
    <property type="match status" value="1"/>
</dbReference>
<keyword evidence="1" id="KW-0175">Coiled coil</keyword>
<evidence type="ECO:0000313" key="3">
    <source>
        <dbReference type="EMBL" id="SVD10229.1"/>
    </source>
</evidence>
<dbReference type="Pfam" id="PF02463">
    <property type="entry name" value="SMC_N"/>
    <property type="match status" value="1"/>
</dbReference>
<gene>
    <name evidence="3" type="ORF">METZ01_LOCUS363083</name>
</gene>
<dbReference type="Gene3D" id="3.40.50.300">
    <property type="entry name" value="P-loop containing nucleotide triphosphate hydrolases"/>
    <property type="match status" value="1"/>
</dbReference>
<name>A0A382SK27_9ZZZZ</name>
<dbReference type="InterPro" id="IPR003395">
    <property type="entry name" value="RecF/RecN/SMC_N"/>
</dbReference>
<feature type="non-terminal residue" evidence="3">
    <location>
        <position position="1"/>
    </location>
</feature>
<evidence type="ECO:0000259" key="2">
    <source>
        <dbReference type="Pfam" id="PF02463"/>
    </source>
</evidence>
<proteinExistence type="predicted"/>
<accession>A0A382SK27</accession>
<organism evidence="3">
    <name type="scientific">marine metagenome</name>
    <dbReference type="NCBI Taxonomy" id="408172"/>
    <lineage>
        <taxon>unclassified sequences</taxon>
        <taxon>metagenomes</taxon>
        <taxon>ecological metagenomes</taxon>
    </lineage>
</organism>
<dbReference type="EMBL" id="UINC01129679">
    <property type="protein sequence ID" value="SVD10229.1"/>
    <property type="molecule type" value="Genomic_DNA"/>
</dbReference>
<sequence>LKEEMRSEKIKLENYKKDLPNPAPQFGEYEGKSLESLQSEISIINAKLQSLEPVNMLALDELEELIERLNGLREKLEILSNERSELLLRIETASTMRQEAFMQAFTEVDKHFREIFANLSDGDGFLQLENPNSPLEGGLTLVAHPKGKNVRRLASMSGGEKSLTALSFLFALQKYKPSPFYALDEVDSFLDGINVERLSKLISNQSSNAQFIVVSHRRPMISASERTIGVAQARGANTQVLGLPNAA</sequence>
<dbReference type="SUPFAM" id="SSF52540">
    <property type="entry name" value="P-loop containing nucleoside triphosphate hydrolases"/>
    <property type="match status" value="1"/>
</dbReference>
<feature type="coiled-coil region" evidence="1">
    <location>
        <begin position="55"/>
        <end position="89"/>
    </location>
</feature>
<evidence type="ECO:0000256" key="1">
    <source>
        <dbReference type="SAM" id="Coils"/>
    </source>
</evidence>
<feature type="domain" description="RecF/RecN/SMC N-terminal" evidence="2">
    <location>
        <begin position="46"/>
        <end position="235"/>
    </location>
</feature>
<dbReference type="AlphaFoldDB" id="A0A382SK27"/>
<reference evidence="3" key="1">
    <citation type="submission" date="2018-05" db="EMBL/GenBank/DDBJ databases">
        <authorList>
            <person name="Lanie J.A."/>
            <person name="Ng W.-L."/>
            <person name="Kazmierczak K.M."/>
            <person name="Andrzejewski T.M."/>
            <person name="Davidsen T.M."/>
            <person name="Wayne K.J."/>
            <person name="Tettelin H."/>
            <person name="Glass J.I."/>
            <person name="Rusch D."/>
            <person name="Podicherti R."/>
            <person name="Tsui H.-C.T."/>
            <person name="Winkler M.E."/>
        </authorList>
    </citation>
    <scope>NUCLEOTIDE SEQUENCE</scope>
</reference>
<dbReference type="InterPro" id="IPR027417">
    <property type="entry name" value="P-loop_NTPase"/>
</dbReference>
<protein>
    <recommendedName>
        <fullName evidence="2">RecF/RecN/SMC N-terminal domain-containing protein</fullName>
    </recommendedName>
</protein>